<gene>
    <name evidence="2" type="ORF">KIPB_015188</name>
</gene>
<feature type="region of interest" description="Disordered" evidence="1">
    <location>
        <begin position="1"/>
        <end position="23"/>
    </location>
</feature>
<organism evidence="2 3">
    <name type="scientific">Kipferlia bialata</name>
    <dbReference type="NCBI Taxonomy" id="797122"/>
    <lineage>
        <taxon>Eukaryota</taxon>
        <taxon>Metamonada</taxon>
        <taxon>Carpediemonas-like organisms</taxon>
        <taxon>Kipferlia</taxon>
    </lineage>
</organism>
<keyword evidence="3" id="KW-1185">Reference proteome</keyword>
<evidence type="ECO:0000256" key="1">
    <source>
        <dbReference type="SAM" id="MobiDB-lite"/>
    </source>
</evidence>
<evidence type="ECO:0000313" key="3">
    <source>
        <dbReference type="Proteomes" id="UP000265618"/>
    </source>
</evidence>
<proteinExistence type="predicted"/>
<protein>
    <submittedName>
        <fullName evidence="2">Uncharacterized protein</fullName>
    </submittedName>
</protein>
<dbReference type="EMBL" id="BDIP01008330">
    <property type="protein sequence ID" value="GCA64718.1"/>
    <property type="molecule type" value="Genomic_DNA"/>
</dbReference>
<feature type="non-terminal residue" evidence="2">
    <location>
        <position position="23"/>
    </location>
</feature>
<dbReference type="AlphaFoldDB" id="A0A391P0S0"/>
<accession>A0A391P0S0</accession>
<evidence type="ECO:0000313" key="2">
    <source>
        <dbReference type="EMBL" id="GCA64718.1"/>
    </source>
</evidence>
<dbReference type="Proteomes" id="UP000265618">
    <property type="component" value="Unassembled WGS sequence"/>
</dbReference>
<reference evidence="2 3" key="1">
    <citation type="journal article" date="2018" name="PLoS ONE">
        <title>The draft genome of Kipferlia bialata reveals reductive genome evolution in fornicate parasites.</title>
        <authorList>
            <person name="Tanifuji G."/>
            <person name="Takabayashi S."/>
            <person name="Kume K."/>
            <person name="Takagi M."/>
            <person name="Nakayama T."/>
            <person name="Kamikawa R."/>
            <person name="Inagaki Y."/>
            <person name="Hashimoto T."/>
        </authorList>
    </citation>
    <scope>NUCLEOTIDE SEQUENCE [LARGE SCALE GENOMIC DNA]</scope>
    <source>
        <strain evidence="2">NY0173</strain>
    </source>
</reference>
<name>A0A391P0S0_9EUKA</name>
<sequence length="23" mass="2476">MSGDNHPVIATHSGPFHWDDALA</sequence>
<comment type="caution">
    <text evidence="2">The sequence shown here is derived from an EMBL/GenBank/DDBJ whole genome shotgun (WGS) entry which is preliminary data.</text>
</comment>